<dbReference type="InterPro" id="IPR034110">
    <property type="entry name" value="LSMD1_Sm"/>
</dbReference>
<dbReference type="CDD" id="cd06168">
    <property type="entry name" value="LSMD1"/>
    <property type="match status" value="1"/>
</dbReference>
<dbReference type="Pfam" id="PF01423">
    <property type="entry name" value="LSM"/>
    <property type="match status" value="1"/>
</dbReference>
<dbReference type="SUPFAM" id="SSF50182">
    <property type="entry name" value="Sm-like ribonucleoproteins"/>
    <property type="match status" value="1"/>
</dbReference>
<gene>
    <name evidence="2" type="ORF">EGYM00163_LOCUS50990</name>
</gene>
<accession>A0A7S4GKF5</accession>
<dbReference type="EMBL" id="HBJA01148143">
    <property type="protein sequence ID" value="CAE0839618.1"/>
    <property type="molecule type" value="Transcribed_RNA"/>
</dbReference>
<reference evidence="2" key="1">
    <citation type="submission" date="2021-01" db="EMBL/GenBank/DDBJ databases">
        <authorList>
            <person name="Corre E."/>
            <person name="Pelletier E."/>
            <person name="Niang G."/>
            <person name="Scheremetjew M."/>
            <person name="Finn R."/>
            <person name="Kale V."/>
            <person name="Holt S."/>
            <person name="Cochrane G."/>
            <person name="Meng A."/>
            <person name="Brown T."/>
            <person name="Cohen L."/>
        </authorList>
    </citation>
    <scope>NUCLEOTIDE SEQUENCE</scope>
    <source>
        <strain evidence="2">CCMP1594</strain>
    </source>
</reference>
<name>A0A7S4GKF5_9EUGL</name>
<sequence>MADCALRARMTSYLNEQLRVSISDGRVFIGALICFDNHKNIILKDCSEFAKKTIKLKSGDKERELTRYLGLVLIPGQHIVRCQVYVRPPIITEETALTKELENGMQALKT</sequence>
<dbReference type="Gene3D" id="2.30.30.100">
    <property type="match status" value="1"/>
</dbReference>
<dbReference type="AlphaFoldDB" id="A0A7S4GKF5"/>
<dbReference type="PANTHER" id="PTHR10701">
    <property type="entry name" value="SMALL NUCLEAR RIBONUCLEOPROTEIN-ASSOCIATED PROTEIN B AND N"/>
    <property type="match status" value="1"/>
</dbReference>
<feature type="domain" description="Sm" evidence="1">
    <location>
        <begin position="8"/>
        <end position="84"/>
    </location>
</feature>
<proteinExistence type="predicted"/>
<dbReference type="InterPro" id="IPR001163">
    <property type="entry name" value="Sm_dom_euk/arc"/>
</dbReference>
<dbReference type="SMART" id="SM00651">
    <property type="entry name" value="Sm"/>
    <property type="match status" value="1"/>
</dbReference>
<evidence type="ECO:0000259" key="1">
    <source>
        <dbReference type="SMART" id="SM00651"/>
    </source>
</evidence>
<dbReference type="InterPro" id="IPR050914">
    <property type="entry name" value="snRNP_SmB/NAA38-like"/>
</dbReference>
<dbReference type="InterPro" id="IPR010920">
    <property type="entry name" value="LSM_dom_sf"/>
</dbReference>
<evidence type="ECO:0000313" key="2">
    <source>
        <dbReference type="EMBL" id="CAE0839618.1"/>
    </source>
</evidence>
<protein>
    <recommendedName>
        <fullName evidence="1">Sm domain-containing protein</fullName>
    </recommendedName>
</protein>
<dbReference type="GO" id="GO:0031417">
    <property type="term" value="C:NatC complex"/>
    <property type="evidence" value="ECO:0007669"/>
    <property type="project" value="InterPro"/>
</dbReference>
<organism evidence="2">
    <name type="scientific">Eutreptiella gymnastica</name>
    <dbReference type="NCBI Taxonomy" id="73025"/>
    <lineage>
        <taxon>Eukaryota</taxon>
        <taxon>Discoba</taxon>
        <taxon>Euglenozoa</taxon>
        <taxon>Euglenida</taxon>
        <taxon>Spirocuta</taxon>
        <taxon>Euglenophyceae</taxon>
        <taxon>Eutreptiales</taxon>
        <taxon>Eutreptiaceae</taxon>
        <taxon>Eutreptiella</taxon>
    </lineage>
</organism>